<dbReference type="HOGENOM" id="CLU_1086595_0_0_1"/>
<reference evidence="2 3" key="1">
    <citation type="journal article" date="2011" name="Nat. Biotechnol.">
        <title>Comparative genomic analysis of the thermophilic biomass-degrading fungi Myceliophthora thermophila and Thielavia terrestris.</title>
        <authorList>
            <person name="Berka R.M."/>
            <person name="Grigoriev I.V."/>
            <person name="Otillar R."/>
            <person name="Salamov A."/>
            <person name="Grimwood J."/>
            <person name="Reid I."/>
            <person name="Ishmael N."/>
            <person name="John T."/>
            <person name="Darmond C."/>
            <person name="Moisan M.-C."/>
            <person name="Henrissat B."/>
            <person name="Coutinho P.M."/>
            <person name="Lombard V."/>
            <person name="Natvig D.O."/>
            <person name="Lindquist E."/>
            <person name="Schmutz J."/>
            <person name="Lucas S."/>
            <person name="Harris P."/>
            <person name="Powlowski J."/>
            <person name="Bellemare A."/>
            <person name="Taylor D."/>
            <person name="Butler G."/>
            <person name="de Vries R.P."/>
            <person name="Allijn I.E."/>
            <person name="van den Brink J."/>
            <person name="Ushinsky S."/>
            <person name="Storms R."/>
            <person name="Powell A.J."/>
            <person name="Paulsen I.T."/>
            <person name="Elbourne L.D.H."/>
            <person name="Baker S.E."/>
            <person name="Magnuson J."/>
            <person name="LaBoissiere S."/>
            <person name="Clutterbuck A.J."/>
            <person name="Martinez D."/>
            <person name="Wogulis M."/>
            <person name="de Leon A.L."/>
            <person name="Rey M.W."/>
            <person name="Tsang A."/>
        </authorList>
    </citation>
    <scope>NUCLEOTIDE SEQUENCE [LARGE SCALE GENOMIC DNA]</scope>
    <source>
        <strain evidence="3">ATCC 38088 / NRRL 8126</strain>
    </source>
</reference>
<evidence type="ECO:0000313" key="3">
    <source>
        <dbReference type="Proteomes" id="UP000008181"/>
    </source>
</evidence>
<evidence type="ECO:0000313" key="2">
    <source>
        <dbReference type="EMBL" id="AEO64159.1"/>
    </source>
</evidence>
<name>G2QRA7_THETT</name>
<dbReference type="EMBL" id="CP003009">
    <property type="protein sequence ID" value="AEO64159.1"/>
    <property type="molecule type" value="Genomic_DNA"/>
</dbReference>
<sequence length="256" mass="27012">MAAEAGHDIVALPLLTVPTLAERRMTSGPTRKTPIPGPIATHTLCRGSVADDRLLKPVFSLGSFIMDWASSPDCSCLTVDLALPLRLADSLTDSAVAMGGVFGYNSHGETSIGLREASTIGPDEGGGSCCVKCPFLRSRIGQAFMNDSITVSRTLSTWIDLTPLRQDARPSLTSPATDEVATVSRPLQRNMNEADRGADRARPSESARTDEVAGAGSSTHVVCRERIPDLLDTTVDAVVLTSAGPIEAKHFPSDAP</sequence>
<accession>G2QRA7</accession>
<proteinExistence type="predicted"/>
<protein>
    <submittedName>
        <fullName evidence="2">Uncharacterized protein</fullName>
    </submittedName>
</protein>
<dbReference type="Proteomes" id="UP000008181">
    <property type="component" value="Chromosome 1"/>
</dbReference>
<dbReference type="RefSeq" id="XP_003650495.1">
    <property type="nucleotide sequence ID" value="XM_003650447.1"/>
</dbReference>
<evidence type="ECO:0000256" key="1">
    <source>
        <dbReference type="SAM" id="MobiDB-lite"/>
    </source>
</evidence>
<gene>
    <name evidence="2" type="ORF">THITE_115778</name>
</gene>
<feature type="region of interest" description="Disordered" evidence="1">
    <location>
        <begin position="187"/>
        <end position="219"/>
    </location>
</feature>
<dbReference type="AlphaFoldDB" id="G2QRA7"/>
<organism evidence="2 3">
    <name type="scientific">Thermothielavioides terrestris (strain ATCC 38088 / NRRL 8126)</name>
    <name type="common">Thielavia terrestris</name>
    <dbReference type="NCBI Taxonomy" id="578455"/>
    <lineage>
        <taxon>Eukaryota</taxon>
        <taxon>Fungi</taxon>
        <taxon>Dikarya</taxon>
        <taxon>Ascomycota</taxon>
        <taxon>Pezizomycotina</taxon>
        <taxon>Sordariomycetes</taxon>
        <taxon>Sordariomycetidae</taxon>
        <taxon>Sordariales</taxon>
        <taxon>Chaetomiaceae</taxon>
        <taxon>Thermothielavioides</taxon>
        <taxon>Thermothielavioides terrestris</taxon>
    </lineage>
</organism>
<dbReference type="GeneID" id="11516763"/>
<dbReference type="KEGG" id="ttt:THITE_115778"/>
<feature type="compositionally biased region" description="Basic and acidic residues" evidence="1">
    <location>
        <begin position="192"/>
        <end position="211"/>
    </location>
</feature>
<keyword evidence="3" id="KW-1185">Reference proteome</keyword>